<keyword evidence="2" id="KW-1185">Reference proteome</keyword>
<dbReference type="InterPro" id="IPR014710">
    <property type="entry name" value="RmlC-like_jellyroll"/>
</dbReference>
<dbReference type="EMBL" id="PYBJ01000027">
    <property type="protein sequence ID" value="PSM39028.1"/>
    <property type="molecule type" value="Genomic_DNA"/>
</dbReference>
<reference evidence="1 2" key="1">
    <citation type="submission" date="2018-03" db="EMBL/GenBank/DDBJ databases">
        <title>Streptomyces dioscori sp. nov., a novel endophytic actinobacterium isolated from bulbil of Dioscorea bulbifera L.</title>
        <authorList>
            <person name="Zhikuan W."/>
        </authorList>
    </citation>
    <scope>NUCLEOTIDE SEQUENCE [LARGE SCALE GENOMIC DNA]</scope>
    <source>
        <strain evidence="1 2">A217</strain>
    </source>
</reference>
<name>A0A2P8PYF3_9ACTN</name>
<accession>A0A2P8PYF3</accession>
<dbReference type="SUPFAM" id="SSF51182">
    <property type="entry name" value="RmlC-like cupins"/>
    <property type="match status" value="1"/>
</dbReference>
<dbReference type="Gene3D" id="2.60.120.10">
    <property type="entry name" value="Jelly Rolls"/>
    <property type="match status" value="1"/>
</dbReference>
<dbReference type="Proteomes" id="UP000240429">
    <property type="component" value="Unassembled WGS sequence"/>
</dbReference>
<protein>
    <submittedName>
        <fullName evidence="1">Uncharacterized protein</fullName>
    </submittedName>
</protein>
<organism evidence="1 2">
    <name type="scientific">Streptomyces dioscori</name>
    <dbReference type="NCBI Taxonomy" id="2109333"/>
    <lineage>
        <taxon>Bacteria</taxon>
        <taxon>Bacillati</taxon>
        <taxon>Actinomycetota</taxon>
        <taxon>Actinomycetes</taxon>
        <taxon>Kitasatosporales</taxon>
        <taxon>Streptomycetaceae</taxon>
        <taxon>Streptomyces</taxon>
        <taxon>Streptomyces aurantiacus group</taxon>
    </lineage>
</organism>
<dbReference type="InterPro" id="IPR011051">
    <property type="entry name" value="RmlC_Cupin_sf"/>
</dbReference>
<sequence>MRQVRSAAAPAGPLQELTGTGERRLVLVISGTIQVVVPDMRASLGAGDVLFLDVPGPLAAPVLIRAASPCSYLQVEVEPAWLPIGTVPPALDEGRRTAYGSPRLLRMFSDGEVAHLSPFDDLFPAPGDKAQEVDALSFVCLSPSMKSDWHTEPGTSLLIVLTGGFEIEVGGSGGRRTLRAGDVCLVEDFEGQGHKSSSDGETRFAVLALPKDHLWSRDGQAEEAAA</sequence>
<dbReference type="AlphaFoldDB" id="A0A2P8PYF3"/>
<evidence type="ECO:0000313" key="2">
    <source>
        <dbReference type="Proteomes" id="UP000240429"/>
    </source>
</evidence>
<proteinExistence type="predicted"/>
<evidence type="ECO:0000313" key="1">
    <source>
        <dbReference type="EMBL" id="PSM39028.1"/>
    </source>
</evidence>
<comment type="caution">
    <text evidence="1">The sequence shown here is derived from an EMBL/GenBank/DDBJ whole genome shotgun (WGS) entry which is preliminary data.</text>
</comment>
<gene>
    <name evidence="1" type="ORF">C6Y14_33965</name>
</gene>